<dbReference type="AlphaFoldDB" id="M5CAH7"/>
<dbReference type="Gene3D" id="3.30.200.20">
    <property type="entry name" value="Phosphorylase Kinase, domain 1"/>
    <property type="match status" value="1"/>
</dbReference>
<keyword evidence="1" id="KW-0067">ATP-binding</keyword>
<dbReference type="HOGENOM" id="CLU_2499443_0_0_1"/>
<proteinExistence type="predicted"/>
<dbReference type="InterPro" id="IPR017441">
    <property type="entry name" value="Protein_kinase_ATP_BS"/>
</dbReference>
<dbReference type="EMBL" id="CAOJ01015959">
    <property type="protein sequence ID" value="CCO36426.1"/>
    <property type="molecule type" value="Genomic_DNA"/>
</dbReference>
<dbReference type="Pfam" id="PF07714">
    <property type="entry name" value="PK_Tyr_Ser-Thr"/>
    <property type="match status" value="1"/>
</dbReference>
<gene>
    <name evidence="3" type="ORF">BN14_10560</name>
</gene>
<dbReference type="InterPro" id="IPR011009">
    <property type="entry name" value="Kinase-like_dom_sf"/>
</dbReference>
<dbReference type="SUPFAM" id="SSF56112">
    <property type="entry name" value="Protein kinase-like (PK-like)"/>
    <property type="match status" value="1"/>
</dbReference>
<evidence type="ECO:0000313" key="3">
    <source>
        <dbReference type="EMBL" id="CCO36426.1"/>
    </source>
</evidence>
<dbReference type="PROSITE" id="PS00107">
    <property type="entry name" value="PROTEIN_KINASE_ATP"/>
    <property type="match status" value="1"/>
</dbReference>
<sequence length="86" mass="9824">MALVPGEQAHPAITVSTTMPRMTLQEKLLPQPPSFQKKLAYEIHEELGKGTFGKVLRATWTRKDGSKLDVALKVRTITYTCRHRRY</sequence>
<dbReference type="GO" id="GO:0004672">
    <property type="term" value="F:protein kinase activity"/>
    <property type="evidence" value="ECO:0007669"/>
    <property type="project" value="InterPro"/>
</dbReference>
<evidence type="ECO:0000259" key="2">
    <source>
        <dbReference type="Pfam" id="PF07714"/>
    </source>
</evidence>
<dbReference type="Proteomes" id="UP000012065">
    <property type="component" value="Unassembled WGS sequence"/>
</dbReference>
<evidence type="ECO:0000313" key="4">
    <source>
        <dbReference type="Proteomes" id="UP000012065"/>
    </source>
</evidence>
<reference evidence="3 4" key="1">
    <citation type="journal article" date="2013" name="J. Biotechnol.">
        <title>Establishment and interpretation of the genome sequence of the phytopathogenic fungus Rhizoctonia solani AG1-IB isolate 7/3/14.</title>
        <authorList>
            <person name="Wibberg D.W."/>
            <person name="Jelonek L.J."/>
            <person name="Rupp O.R."/>
            <person name="Hennig M.H."/>
            <person name="Eikmeyer F.E."/>
            <person name="Goesmann A.G."/>
            <person name="Hartmann A.H."/>
            <person name="Borriss R.B."/>
            <person name="Grosch R.G."/>
            <person name="Puehler A.P."/>
            <person name="Schlueter A.S."/>
        </authorList>
    </citation>
    <scope>NUCLEOTIDE SEQUENCE [LARGE SCALE GENOMIC DNA]</scope>
    <source>
        <strain evidence="4">AG1-IB / isolate 7/3/14</strain>
    </source>
</reference>
<accession>M5CAH7</accession>
<comment type="caution">
    <text evidence="3">The sequence shown here is derived from an EMBL/GenBank/DDBJ whole genome shotgun (WGS) entry which is preliminary data.</text>
</comment>
<keyword evidence="1" id="KW-0547">Nucleotide-binding</keyword>
<feature type="binding site" evidence="1">
    <location>
        <position position="73"/>
    </location>
    <ligand>
        <name>ATP</name>
        <dbReference type="ChEBI" id="CHEBI:30616"/>
    </ligand>
</feature>
<feature type="domain" description="Serine-threonine/tyrosine-protein kinase catalytic" evidence="2">
    <location>
        <begin position="42"/>
        <end position="77"/>
    </location>
</feature>
<dbReference type="GO" id="GO:0005524">
    <property type="term" value="F:ATP binding"/>
    <property type="evidence" value="ECO:0007669"/>
    <property type="project" value="UniProtKB-UniRule"/>
</dbReference>
<dbReference type="InterPro" id="IPR001245">
    <property type="entry name" value="Ser-Thr/Tyr_kinase_cat_dom"/>
</dbReference>
<name>M5CAH7_THACB</name>
<protein>
    <recommendedName>
        <fullName evidence="2">Serine-threonine/tyrosine-protein kinase catalytic domain-containing protein</fullName>
    </recommendedName>
</protein>
<evidence type="ECO:0000256" key="1">
    <source>
        <dbReference type="PROSITE-ProRule" id="PRU10141"/>
    </source>
</evidence>
<organism evidence="3 4">
    <name type="scientific">Thanatephorus cucumeris (strain AG1-IB / isolate 7/3/14)</name>
    <name type="common">Lettuce bottom rot fungus</name>
    <name type="synonym">Rhizoctonia solani</name>
    <dbReference type="NCBI Taxonomy" id="1108050"/>
    <lineage>
        <taxon>Eukaryota</taxon>
        <taxon>Fungi</taxon>
        <taxon>Dikarya</taxon>
        <taxon>Basidiomycota</taxon>
        <taxon>Agaricomycotina</taxon>
        <taxon>Agaricomycetes</taxon>
        <taxon>Cantharellales</taxon>
        <taxon>Ceratobasidiaceae</taxon>
        <taxon>Rhizoctonia</taxon>
        <taxon>Rhizoctonia solani AG-1</taxon>
    </lineage>
</organism>